<evidence type="ECO:0000256" key="9">
    <source>
        <dbReference type="SAM" id="Phobius"/>
    </source>
</evidence>
<evidence type="ECO:0000256" key="2">
    <source>
        <dbReference type="ARBA" id="ARBA00022692"/>
    </source>
</evidence>
<evidence type="ECO:0000256" key="7">
    <source>
        <dbReference type="ARBA" id="ARBA00023224"/>
    </source>
</evidence>
<feature type="transmembrane region" description="Helical" evidence="9">
    <location>
        <begin position="6"/>
        <end position="29"/>
    </location>
</feature>
<dbReference type="InterPro" id="IPR017452">
    <property type="entry name" value="GPCR_Rhodpsn_7TM"/>
</dbReference>
<comment type="caution">
    <text evidence="11">The sequence shown here is derived from an EMBL/GenBank/DDBJ whole genome shotgun (WGS) entry which is preliminary data.</text>
</comment>
<dbReference type="Proteomes" id="UP001066276">
    <property type="component" value="Chromosome 1_2"/>
</dbReference>
<evidence type="ECO:0000256" key="6">
    <source>
        <dbReference type="ARBA" id="ARBA00023170"/>
    </source>
</evidence>
<keyword evidence="12" id="KW-1185">Reference proteome</keyword>
<protein>
    <recommendedName>
        <fullName evidence="10">G-protein coupled receptors family 1 profile domain-containing protein</fullName>
    </recommendedName>
</protein>
<feature type="region of interest" description="Disordered" evidence="8">
    <location>
        <begin position="452"/>
        <end position="479"/>
    </location>
</feature>
<dbReference type="GO" id="GO:0004930">
    <property type="term" value="F:G protein-coupled receptor activity"/>
    <property type="evidence" value="ECO:0007669"/>
    <property type="project" value="UniProtKB-KW"/>
</dbReference>
<feature type="domain" description="G-protein coupled receptors family 1 profile" evidence="10">
    <location>
        <begin position="22"/>
        <end position="537"/>
    </location>
</feature>
<evidence type="ECO:0000313" key="11">
    <source>
        <dbReference type="EMBL" id="KAJ1210345.1"/>
    </source>
</evidence>
<organism evidence="11 12">
    <name type="scientific">Pleurodeles waltl</name>
    <name type="common">Iberian ribbed newt</name>
    <dbReference type="NCBI Taxonomy" id="8319"/>
    <lineage>
        <taxon>Eukaryota</taxon>
        <taxon>Metazoa</taxon>
        <taxon>Chordata</taxon>
        <taxon>Craniata</taxon>
        <taxon>Vertebrata</taxon>
        <taxon>Euteleostomi</taxon>
        <taxon>Amphibia</taxon>
        <taxon>Batrachia</taxon>
        <taxon>Caudata</taxon>
        <taxon>Salamandroidea</taxon>
        <taxon>Salamandridae</taxon>
        <taxon>Pleurodelinae</taxon>
        <taxon>Pleurodeles</taxon>
    </lineage>
</organism>
<dbReference type="EMBL" id="JANPWB010000002">
    <property type="protein sequence ID" value="KAJ1210345.1"/>
    <property type="molecule type" value="Genomic_DNA"/>
</dbReference>
<dbReference type="Pfam" id="PF00001">
    <property type="entry name" value="7tm_1"/>
    <property type="match status" value="1"/>
</dbReference>
<evidence type="ECO:0000256" key="3">
    <source>
        <dbReference type="ARBA" id="ARBA00022989"/>
    </source>
</evidence>
<evidence type="ECO:0000256" key="1">
    <source>
        <dbReference type="ARBA" id="ARBA00004141"/>
    </source>
</evidence>
<name>A0AAV7WDH1_PLEWA</name>
<dbReference type="PROSITE" id="PS50262">
    <property type="entry name" value="G_PROTEIN_RECEP_F1_2"/>
    <property type="match status" value="1"/>
</dbReference>
<dbReference type="CDD" id="cd00637">
    <property type="entry name" value="7tm_classA_rhodopsin-like"/>
    <property type="match status" value="1"/>
</dbReference>
<keyword evidence="2 9" id="KW-0812">Transmembrane</keyword>
<keyword evidence="6" id="KW-0675">Receptor</keyword>
<evidence type="ECO:0000256" key="8">
    <source>
        <dbReference type="SAM" id="MobiDB-lite"/>
    </source>
</evidence>
<feature type="transmembrane region" description="Helical" evidence="9">
    <location>
        <begin position="81"/>
        <end position="105"/>
    </location>
</feature>
<evidence type="ECO:0000313" key="12">
    <source>
        <dbReference type="Proteomes" id="UP001066276"/>
    </source>
</evidence>
<dbReference type="Gene3D" id="1.20.1070.10">
    <property type="entry name" value="Rhodopsin 7-helix transmembrane proteins"/>
    <property type="match status" value="1"/>
</dbReference>
<feature type="transmembrane region" description="Helical" evidence="9">
    <location>
        <begin position="521"/>
        <end position="541"/>
    </location>
</feature>
<feature type="transmembrane region" description="Helical" evidence="9">
    <location>
        <begin position="481"/>
        <end position="501"/>
    </location>
</feature>
<keyword evidence="4" id="KW-0297">G-protein coupled receptor</keyword>
<proteinExistence type="predicted"/>
<dbReference type="InterPro" id="IPR000276">
    <property type="entry name" value="GPCR_Rhodpsn"/>
</dbReference>
<sequence length="550" mass="59950">MKPAALTGMCIKTIMCILGIVGNSALIYHSMPKARCRIEPYKVLMTNLAVSNLLTNCLVDLPDSLVDIYGSWFLGEIYCKVFLFAANLSSISSILTTLSICVFWFRKLVASRPGSNHLTRSGELRLVSMAVSLSWAVAFSFSAPLIYFSSLRTDKSAPHQELLAEPSGRKELLCREYFPSPSHKYMYEVIYLTFAVTSPIMLMMFINVKMLIVLLRNRKRVRAMRLCAMGRCAPASMAGNLGCQARAGSGTSVNTPVTSSCGVELCSAPVLSAGHCKIEEPLQIRRVLFEVDSNGPYSYLSAAHGLVSFRANPCLKTFAMTNRHIGLATNTVSDMEQGPLFESPKKPTIFSISEVHAPKPSLVDLTVGFATFPNGIRQQPEPGGPHMPGSVVNVPAVKIVEVVGVSEDMVASHVQAPYSIPLFCSLEDRDSQCAPLAMPAVSLCPLELQATAPLQTPDPTSPRRRHLGQDRGPRNKPAASAQFRATLSITAVVGVFSLSWATHLALRITSNVDETKVILEIANQIAASYTSVIPFIFLYGMNKCTCGFWR</sequence>
<dbReference type="GO" id="GO:0005886">
    <property type="term" value="C:plasma membrane"/>
    <property type="evidence" value="ECO:0007669"/>
    <property type="project" value="TreeGrafter"/>
</dbReference>
<keyword evidence="3 9" id="KW-1133">Transmembrane helix</keyword>
<keyword evidence="7" id="KW-0807">Transducer</keyword>
<reference evidence="11" key="1">
    <citation type="journal article" date="2022" name="bioRxiv">
        <title>Sequencing and chromosome-scale assembly of the giantPleurodeles waltlgenome.</title>
        <authorList>
            <person name="Brown T."/>
            <person name="Elewa A."/>
            <person name="Iarovenko S."/>
            <person name="Subramanian E."/>
            <person name="Araus A.J."/>
            <person name="Petzold A."/>
            <person name="Susuki M."/>
            <person name="Suzuki K.-i.T."/>
            <person name="Hayashi T."/>
            <person name="Toyoda A."/>
            <person name="Oliveira C."/>
            <person name="Osipova E."/>
            <person name="Leigh N.D."/>
            <person name="Simon A."/>
            <person name="Yun M.H."/>
        </authorList>
    </citation>
    <scope>NUCLEOTIDE SEQUENCE</scope>
    <source>
        <strain evidence="11">20211129_DDA</strain>
        <tissue evidence="11">Liver</tissue>
    </source>
</reference>
<feature type="transmembrane region" description="Helical" evidence="9">
    <location>
        <begin position="189"/>
        <end position="215"/>
    </location>
</feature>
<dbReference type="PANTHER" id="PTHR45695">
    <property type="entry name" value="LEUCOKININ RECEPTOR-RELATED"/>
    <property type="match status" value="1"/>
</dbReference>
<dbReference type="PANTHER" id="PTHR45695:SF9">
    <property type="entry name" value="LEUCOKININ RECEPTOR"/>
    <property type="match status" value="1"/>
</dbReference>
<feature type="transmembrane region" description="Helical" evidence="9">
    <location>
        <begin position="126"/>
        <end position="148"/>
    </location>
</feature>
<evidence type="ECO:0000256" key="5">
    <source>
        <dbReference type="ARBA" id="ARBA00023136"/>
    </source>
</evidence>
<accession>A0AAV7WDH1</accession>
<gene>
    <name evidence="11" type="ORF">NDU88_005711</name>
</gene>
<dbReference type="AlphaFoldDB" id="A0AAV7WDH1"/>
<feature type="transmembrane region" description="Helical" evidence="9">
    <location>
        <begin position="41"/>
        <end position="61"/>
    </location>
</feature>
<keyword evidence="5 9" id="KW-0472">Membrane</keyword>
<comment type="subcellular location">
    <subcellularLocation>
        <location evidence="1">Membrane</location>
        <topology evidence="1">Multi-pass membrane protein</topology>
    </subcellularLocation>
</comment>
<evidence type="ECO:0000256" key="4">
    <source>
        <dbReference type="ARBA" id="ARBA00023040"/>
    </source>
</evidence>
<evidence type="ECO:0000259" key="10">
    <source>
        <dbReference type="PROSITE" id="PS50262"/>
    </source>
</evidence>
<dbReference type="SUPFAM" id="SSF81321">
    <property type="entry name" value="Family A G protein-coupled receptor-like"/>
    <property type="match status" value="1"/>
</dbReference>